<reference evidence="13" key="1">
    <citation type="submission" date="2014-09" db="EMBL/GenBank/DDBJ databases">
        <authorList>
            <person name="Gomez-Valero L."/>
        </authorList>
    </citation>
    <scope>NUCLEOTIDE SEQUENCE [LARGE SCALE GENOMIC DNA]</scope>
    <source>
        <strain evidence="13">ATCC33218</strain>
    </source>
</reference>
<reference evidence="11" key="2">
    <citation type="submission" date="2014-09" db="EMBL/GenBank/DDBJ databases">
        <authorList>
            <person name="GOMEZ-VALERO Laura"/>
        </authorList>
    </citation>
    <scope>NUCLEOTIDE SEQUENCE</scope>
    <source>
        <strain evidence="11">ATCC33218</strain>
    </source>
</reference>
<proteinExistence type="inferred from homology"/>
<feature type="domain" description="Formyl transferase C-terminal" evidence="10">
    <location>
        <begin position="206"/>
        <end position="302"/>
    </location>
</feature>
<dbReference type="PANTHER" id="PTHR11138:SF5">
    <property type="entry name" value="METHIONYL-TRNA FORMYLTRANSFERASE, MITOCHONDRIAL"/>
    <property type="match status" value="1"/>
</dbReference>
<dbReference type="AlphaFoldDB" id="A0A098GDY7"/>
<dbReference type="InterPro" id="IPR036477">
    <property type="entry name" value="Formyl_transf_N_sf"/>
</dbReference>
<dbReference type="CDD" id="cd08646">
    <property type="entry name" value="FMT_core_Met-tRNA-FMT_N"/>
    <property type="match status" value="1"/>
</dbReference>
<keyword evidence="14" id="KW-1185">Reference proteome</keyword>
<dbReference type="SUPFAM" id="SSF53328">
    <property type="entry name" value="Formyltransferase"/>
    <property type="match status" value="1"/>
</dbReference>
<evidence type="ECO:0000313" key="11">
    <source>
        <dbReference type="EMBL" id="CEG59701.1"/>
    </source>
</evidence>
<dbReference type="EC" id="2.1.2.9" evidence="3 8"/>
<keyword evidence="5 8" id="KW-0808">Transferase</keyword>
<evidence type="ECO:0000256" key="5">
    <source>
        <dbReference type="ARBA" id="ARBA00022679"/>
    </source>
</evidence>
<accession>A0A098GDY7</accession>
<dbReference type="InterPro" id="IPR037022">
    <property type="entry name" value="Formyl_trans_C_sf"/>
</dbReference>
<dbReference type="FunFam" id="3.40.50.12230:FF:000001">
    <property type="entry name" value="Methionyl-tRNA formyltransferase"/>
    <property type="match status" value="1"/>
</dbReference>
<dbReference type="Proteomes" id="UP000032414">
    <property type="component" value="Chromosome I"/>
</dbReference>
<dbReference type="CDD" id="cd08704">
    <property type="entry name" value="Met_tRNA_FMT_C"/>
    <property type="match status" value="1"/>
</dbReference>
<dbReference type="InterPro" id="IPR001555">
    <property type="entry name" value="GART_AS"/>
</dbReference>
<dbReference type="Gene3D" id="3.10.25.10">
    <property type="entry name" value="Formyl transferase, C-terminal domain"/>
    <property type="match status" value="1"/>
</dbReference>
<dbReference type="STRING" id="451.B6N58_01620"/>
<feature type="domain" description="Formyl transferase N-terminal" evidence="9">
    <location>
        <begin position="7"/>
        <end position="176"/>
    </location>
</feature>
<evidence type="ECO:0000313" key="14">
    <source>
        <dbReference type="Proteomes" id="UP000182998"/>
    </source>
</evidence>
<dbReference type="PATRIC" id="fig|451.8.peg.1903"/>
<evidence type="ECO:0000256" key="2">
    <source>
        <dbReference type="ARBA" id="ARBA00010699"/>
    </source>
</evidence>
<evidence type="ECO:0000259" key="9">
    <source>
        <dbReference type="Pfam" id="PF00551"/>
    </source>
</evidence>
<evidence type="ECO:0000256" key="6">
    <source>
        <dbReference type="ARBA" id="ARBA00022917"/>
    </source>
</evidence>
<dbReference type="RefSeq" id="WP_045098248.1">
    <property type="nucleotide sequence ID" value="NZ_CP020614.1"/>
</dbReference>
<dbReference type="PROSITE" id="PS00373">
    <property type="entry name" value="GART"/>
    <property type="match status" value="1"/>
</dbReference>
<dbReference type="InterPro" id="IPR002376">
    <property type="entry name" value="Formyl_transf_N"/>
</dbReference>
<dbReference type="InterPro" id="IPR041711">
    <property type="entry name" value="Met-tRNA-FMT_N"/>
</dbReference>
<evidence type="ECO:0000259" key="10">
    <source>
        <dbReference type="Pfam" id="PF02911"/>
    </source>
</evidence>
<dbReference type="NCBIfam" id="TIGR00460">
    <property type="entry name" value="fmt"/>
    <property type="match status" value="1"/>
</dbReference>
<evidence type="ECO:0000256" key="3">
    <source>
        <dbReference type="ARBA" id="ARBA00012261"/>
    </source>
</evidence>
<organism evidence="11 13">
    <name type="scientific">Legionella micdadei</name>
    <name type="common">Tatlockia micdadei</name>
    <dbReference type="NCBI Taxonomy" id="451"/>
    <lineage>
        <taxon>Bacteria</taxon>
        <taxon>Pseudomonadati</taxon>
        <taxon>Pseudomonadota</taxon>
        <taxon>Gammaproteobacteria</taxon>
        <taxon>Legionellales</taxon>
        <taxon>Legionellaceae</taxon>
        <taxon>Legionella</taxon>
    </lineage>
</organism>
<dbReference type="Gene3D" id="3.40.50.170">
    <property type="entry name" value="Formyl transferase, N-terminal domain"/>
    <property type="match status" value="1"/>
</dbReference>
<dbReference type="EMBL" id="LN614830">
    <property type="protein sequence ID" value="CEG59701.1"/>
    <property type="molecule type" value="Genomic_DNA"/>
</dbReference>
<dbReference type="PANTHER" id="PTHR11138">
    <property type="entry name" value="METHIONYL-TRNA FORMYLTRANSFERASE"/>
    <property type="match status" value="1"/>
</dbReference>
<dbReference type="HAMAP" id="MF_00182">
    <property type="entry name" value="Formyl_trans"/>
    <property type="match status" value="1"/>
</dbReference>
<dbReference type="OrthoDB" id="9802815at2"/>
<dbReference type="GO" id="GO:0004479">
    <property type="term" value="F:methionyl-tRNA formyltransferase activity"/>
    <property type="evidence" value="ECO:0007669"/>
    <property type="project" value="UniProtKB-UniRule"/>
</dbReference>
<comment type="similarity">
    <text evidence="2 8">Belongs to the Fmt family.</text>
</comment>
<comment type="catalytic activity">
    <reaction evidence="7 8">
        <text>L-methionyl-tRNA(fMet) + (6R)-10-formyltetrahydrofolate = N-formyl-L-methionyl-tRNA(fMet) + (6S)-5,6,7,8-tetrahydrofolate + H(+)</text>
        <dbReference type="Rhea" id="RHEA:24380"/>
        <dbReference type="Rhea" id="RHEA-COMP:9952"/>
        <dbReference type="Rhea" id="RHEA-COMP:9953"/>
        <dbReference type="ChEBI" id="CHEBI:15378"/>
        <dbReference type="ChEBI" id="CHEBI:57453"/>
        <dbReference type="ChEBI" id="CHEBI:78530"/>
        <dbReference type="ChEBI" id="CHEBI:78844"/>
        <dbReference type="ChEBI" id="CHEBI:195366"/>
        <dbReference type="EC" id="2.1.2.9"/>
    </reaction>
</comment>
<evidence type="ECO:0000256" key="1">
    <source>
        <dbReference type="ARBA" id="ARBA00002606"/>
    </source>
</evidence>
<evidence type="ECO:0000256" key="7">
    <source>
        <dbReference type="ARBA" id="ARBA00048558"/>
    </source>
</evidence>
<dbReference type="GO" id="GO:0005829">
    <property type="term" value="C:cytosol"/>
    <property type="evidence" value="ECO:0007669"/>
    <property type="project" value="TreeGrafter"/>
</dbReference>
<evidence type="ECO:0000313" key="13">
    <source>
        <dbReference type="Proteomes" id="UP000032414"/>
    </source>
</evidence>
<dbReference type="InterPro" id="IPR044135">
    <property type="entry name" value="Met-tRNA-FMT_C"/>
</dbReference>
<evidence type="ECO:0000256" key="8">
    <source>
        <dbReference type="HAMAP-Rule" id="MF_00182"/>
    </source>
</evidence>
<dbReference type="KEGG" id="tmc:LMI_0341"/>
<dbReference type="InterPro" id="IPR011034">
    <property type="entry name" value="Formyl_transferase-like_C_sf"/>
</dbReference>
<reference evidence="12 14" key="3">
    <citation type="submission" date="2016-10" db="EMBL/GenBank/DDBJ databases">
        <authorList>
            <person name="Varghese N."/>
            <person name="Submissions S."/>
        </authorList>
    </citation>
    <scope>NUCLEOTIDE SEQUENCE [LARGE SCALE GENOMIC DNA]</scope>
    <source>
        <strain evidence="12 14">ATCC 33218</strain>
    </source>
</reference>
<gene>
    <name evidence="8 11" type="primary">fmt</name>
    <name evidence="11" type="ORF">LMI_0341</name>
    <name evidence="12" type="ORF">SAMN02982997_02978</name>
</gene>
<name>A0A098GDY7_LEGMI</name>
<dbReference type="EMBL" id="FMVN01000021">
    <property type="protein sequence ID" value="SCY80140.1"/>
    <property type="molecule type" value="Genomic_DNA"/>
</dbReference>
<dbReference type="Pfam" id="PF00551">
    <property type="entry name" value="Formyl_trans_N"/>
    <property type="match status" value="1"/>
</dbReference>
<evidence type="ECO:0000256" key="4">
    <source>
        <dbReference type="ARBA" id="ARBA00016014"/>
    </source>
</evidence>
<dbReference type="SUPFAM" id="SSF50486">
    <property type="entry name" value="FMT C-terminal domain-like"/>
    <property type="match status" value="1"/>
</dbReference>
<evidence type="ECO:0000313" key="12">
    <source>
        <dbReference type="EMBL" id="SCY80140.1"/>
    </source>
</evidence>
<protein>
    <recommendedName>
        <fullName evidence="4 8">Methionyl-tRNA formyltransferase</fullName>
        <ecNumber evidence="3 8">2.1.2.9</ecNumber>
    </recommendedName>
</protein>
<sequence>MNKLGIVFAGTPEFTLPCLGALAASHHQLLAVYTQPDRPAGRGMTLQPSAAKNWALAHQIPVYQPLNFKNEEAFDELAALKPDLMVVIAYGLILPQKILSLPRLGCINVHASLLPRWRGASPIQQAILHGDQETGVTIMQMDAGMDTGDKLEEVSCPISPDDTAGTLHDKLAHLAITPLLSTIDALAAGVAKPKPQDNTLATYAAKIKKEDAAIDWQRTSVEIDRQIRAFNPWPIAHTKVNEEVLRVHRAHAVNISHNAVPGTILALDKKGMLVATAEQALMIEVIQFPGGKAMTVGEWLNAGRSQLHVNLVLR</sequence>
<keyword evidence="6 8" id="KW-0648">Protein biosynthesis</keyword>
<feature type="binding site" evidence="8">
    <location>
        <begin position="112"/>
        <end position="115"/>
    </location>
    <ligand>
        <name>(6S)-5,6,7,8-tetrahydrofolate</name>
        <dbReference type="ChEBI" id="CHEBI:57453"/>
    </ligand>
</feature>
<dbReference type="InterPro" id="IPR005794">
    <property type="entry name" value="Fmt"/>
</dbReference>
<dbReference type="Pfam" id="PF02911">
    <property type="entry name" value="Formyl_trans_C"/>
    <property type="match status" value="1"/>
</dbReference>
<comment type="function">
    <text evidence="1 8">Attaches a formyl group to the free amino group of methionyl-tRNA(fMet). The formyl group appears to play a dual role in the initiator identity of N-formylmethionyl-tRNA by promoting its recognition by IF2 and preventing the misappropriation of this tRNA by the elongation apparatus.</text>
</comment>
<dbReference type="InterPro" id="IPR005793">
    <property type="entry name" value="Formyl_trans_C"/>
</dbReference>
<dbReference type="HOGENOM" id="CLU_033347_1_2_6"/>
<dbReference type="Proteomes" id="UP000182998">
    <property type="component" value="Unassembled WGS sequence"/>
</dbReference>